<gene>
    <name evidence="5" type="ORF">DK847_19770</name>
</gene>
<dbReference type="GO" id="GO:0006950">
    <property type="term" value="P:response to stress"/>
    <property type="evidence" value="ECO:0007669"/>
    <property type="project" value="TreeGrafter"/>
</dbReference>
<keyword evidence="1" id="KW-0805">Transcription regulation</keyword>
<keyword evidence="3" id="KW-0804">Transcription</keyword>
<organism evidence="5 6">
    <name type="scientific">Aestuariivirga litoralis</name>
    <dbReference type="NCBI Taxonomy" id="2650924"/>
    <lineage>
        <taxon>Bacteria</taxon>
        <taxon>Pseudomonadati</taxon>
        <taxon>Pseudomonadota</taxon>
        <taxon>Alphaproteobacteria</taxon>
        <taxon>Hyphomicrobiales</taxon>
        <taxon>Aestuariivirgaceae</taxon>
        <taxon>Aestuariivirga</taxon>
    </lineage>
</organism>
<comment type="caution">
    <text evidence="5">The sequence shown here is derived from an EMBL/GenBank/DDBJ whole genome shotgun (WGS) entry which is preliminary data.</text>
</comment>
<dbReference type="Gene3D" id="1.10.10.10">
    <property type="entry name" value="Winged helix-like DNA-binding domain superfamily/Winged helix DNA-binding domain"/>
    <property type="match status" value="1"/>
</dbReference>
<accession>A0A2W2ANL3</accession>
<evidence type="ECO:0000256" key="1">
    <source>
        <dbReference type="ARBA" id="ARBA00023015"/>
    </source>
</evidence>
<dbReference type="GO" id="GO:0003700">
    <property type="term" value="F:DNA-binding transcription factor activity"/>
    <property type="evidence" value="ECO:0007669"/>
    <property type="project" value="InterPro"/>
</dbReference>
<dbReference type="PANTHER" id="PTHR33164">
    <property type="entry name" value="TRANSCRIPTIONAL REGULATOR, MARR FAMILY"/>
    <property type="match status" value="1"/>
</dbReference>
<evidence type="ECO:0000313" key="5">
    <source>
        <dbReference type="EMBL" id="PZF75162.1"/>
    </source>
</evidence>
<dbReference type="InterPro" id="IPR036388">
    <property type="entry name" value="WH-like_DNA-bd_sf"/>
</dbReference>
<dbReference type="InterPro" id="IPR036390">
    <property type="entry name" value="WH_DNA-bd_sf"/>
</dbReference>
<dbReference type="PANTHER" id="PTHR33164:SF64">
    <property type="entry name" value="TRANSCRIPTIONAL REGULATOR SLYA"/>
    <property type="match status" value="1"/>
</dbReference>
<reference evidence="6" key="1">
    <citation type="submission" date="2018-06" db="EMBL/GenBank/DDBJ databases">
        <title>Aestuariibacter litoralis strain KCTC 52945T.</title>
        <authorList>
            <person name="Li X."/>
            <person name="Salam N."/>
            <person name="Li J.-L."/>
            <person name="Chen Y.-M."/>
            <person name="Yang Z.-W."/>
            <person name="Zhang L.-Y."/>
            <person name="Han M.-X."/>
            <person name="Xiao M."/>
            <person name="Li W.-J."/>
        </authorList>
    </citation>
    <scope>NUCLEOTIDE SEQUENCE [LARGE SCALE GENOMIC DNA]</scope>
    <source>
        <strain evidence="6">KCTC 52945</strain>
    </source>
</reference>
<protein>
    <submittedName>
        <fullName evidence="5">MarR family transcriptional regulator</fullName>
    </submittedName>
</protein>
<sequence length="159" mass="17966">MHNIDPRREAALRLVETSRLLRVTVEQRLKPFGLTRAQFATLARLDRQDGLAQHELAEVLEVQPIAMVRLVDQLSAEGLVERRNDPADRRVNRLYITPAGRERTRGLDGFKQAMGEELFEGFTAPEIIQLLETFDRLHANLKVIQAADAAATKLRKSGT</sequence>
<dbReference type="Proteomes" id="UP000248795">
    <property type="component" value="Unassembled WGS sequence"/>
</dbReference>
<evidence type="ECO:0000256" key="2">
    <source>
        <dbReference type="ARBA" id="ARBA00023125"/>
    </source>
</evidence>
<keyword evidence="6" id="KW-1185">Reference proteome</keyword>
<proteinExistence type="predicted"/>
<dbReference type="RefSeq" id="WP_111200272.1">
    <property type="nucleotide sequence ID" value="NZ_QKVK01000015.1"/>
</dbReference>
<dbReference type="PRINTS" id="PR00598">
    <property type="entry name" value="HTHMARR"/>
</dbReference>
<dbReference type="SMART" id="SM00347">
    <property type="entry name" value="HTH_MARR"/>
    <property type="match status" value="1"/>
</dbReference>
<dbReference type="Pfam" id="PF01047">
    <property type="entry name" value="MarR"/>
    <property type="match status" value="1"/>
</dbReference>
<evidence type="ECO:0000256" key="3">
    <source>
        <dbReference type="ARBA" id="ARBA00023163"/>
    </source>
</evidence>
<dbReference type="GO" id="GO:0003677">
    <property type="term" value="F:DNA binding"/>
    <property type="evidence" value="ECO:0007669"/>
    <property type="project" value="UniProtKB-KW"/>
</dbReference>
<keyword evidence="2" id="KW-0238">DNA-binding</keyword>
<name>A0A2W2ANL3_9HYPH</name>
<dbReference type="InterPro" id="IPR039422">
    <property type="entry name" value="MarR/SlyA-like"/>
</dbReference>
<feature type="domain" description="HTH marR-type" evidence="4">
    <location>
        <begin position="7"/>
        <end position="139"/>
    </location>
</feature>
<dbReference type="PROSITE" id="PS50995">
    <property type="entry name" value="HTH_MARR_2"/>
    <property type="match status" value="1"/>
</dbReference>
<dbReference type="AlphaFoldDB" id="A0A2W2ANL3"/>
<dbReference type="EMBL" id="QKVK01000015">
    <property type="protein sequence ID" value="PZF75162.1"/>
    <property type="molecule type" value="Genomic_DNA"/>
</dbReference>
<dbReference type="SUPFAM" id="SSF46785">
    <property type="entry name" value="Winged helix' DNA-binding domain"/>
    <property type="match status" value="1"/>
</dbReference>
<evidence type="ECO:0000259" key="4">
    <source>
        <dbReference type="PROSITE" id="PS50995"/>
    </source>
</evidence>
<evidence type="ECO:0000313" key="6">
    <source>
        <dbReference type="Proteomes" id="UP000248795"/>
    </source>
</evidence>
<dbReference type="InterPro" id="IPR000835">
    <property type="entry name" value="HTH_MarR-typ"/>
</dbReference>